<dbReference type="EMBL" id="FN654480">
    <property type="protein sequence ID" value="CBY43795.1"/>
    <property type="molecule type" value="Genomic_DNA"/>
</dbReference>
<evidence type="ECO:0000259" key="1">
    <source>
        <dbReference type="PROSITE" id="PS50191"/>
    </source>
</evidence>
<dbReference type="InterPro" id="IPR011074">
    <property type="entry name" value="CRAL/TRIO_N_dom"/>
</dbReference>
<sequence length="333" mass="38544">MGFKSKLVGKDLEKAQRELNEDPKTRDKAIKSLLTKCKTSRKIPSVCWPRLDDGFLLRFLRVSKFDLDKAVDRLEKYFELQKEWPELYGDFTYKSVQHLLETGVSELMPEKDENGLTTIVFRLSKWDSARYSVHEVYRAAVFLWEFMLLDESVQVHGIRVVGDQGSLSFAHIRATPMRVNKMWSKAVDGCYPFRSKGAVMIKFPGWFMSIFNLFQAFMSQKMKDRIVLIGRNEPDEKLFQHVPAKYLPEDMGGSVSNKNQADWTAKLKKLAPKIEADFAYLKSHCSTTGTYRKLEDDTDMLAAMDIAKVNLHFIIFIYAFKLQIEETEEGTEL</sequence>
<dbReference type="SMART" id="SM00516">
    <property type="entry name" value="SEC14"/>
    <property type="match status" value="1"/>
</dbReference>
<dbReference type="InterPro" id="IPR036273">
    <property type="entry name" value="CRAL/TRIO_N_dom_sf"/>
</dbReference>
<dbReference type="PRINTS" id="PR00180">
    <property type="entry name" value="CRETINALDHBP"/>
</dbReference>
<dbReference type="SUPFAM" id="SSF46938">
    <property type="entry name" value="CRAL/TRIO N-terminal domain"/>
    <property type="match status" value="1"/>
</dbReference>
<dbReference type="AlphaFoldDB" id="E4XSH6"/>
<dbReference type="PROSITE" id="PS50191">
    <property type="entry name" value="CRAL_TRIO"/>
    <property type="match status" value="1"/>
</dbReference>
<dbReference type="Proteomes" id="UP000011014">
    <property type="component" value="Unassembled WGS sequence"/>
</dbReference>
<dbReference type="Gene3D" id="3.40.525.10">
    <property type="entry name" value="CRAL-TRIO lipid binding domain"/>
    <property type="match status" value="1"/>
</dbReference>
<evidence type="ECO:0000313" key="4">
    <source>
        <dbReference type="Proteomes" id="UP000001307"/>
    </source>
</evidence>
<dbReference type="GO" id="GO:0016020">
    <property type="term" value="C:membrane"/>
    <property type="evidence" value="ECO:0007669"/>
    <property type="project" value="TreeGrafter"/>
</dbReference>
<reference evidence="2" key="1">
    <citation type="journal article" date="2010" name="Science">
        <title>Plasticity of animal genome architecture unmasked by rapid evolution of a pelagic tunicate.</title>
        <authorList>
            <person name="Denoeud F."/>
            <person name="Henriet S."/>
            <person name="Mungpakdee S."/>
            <person name="Aury J.M."/>
            <person name="Da Silva C."/>
            <person name="Brinkmann H."/>
            <person name="Mikhaleva J."/>
            <person name="Olsen L.C."/>
            <person name="Jubin C."/>
            <person name="Canestro C."/>
            <person name="Bouquet J.M."/>
            <person name="Danks G."/>
            <person name="Poulain J."/>
            <person name="Campsteijn C."/>
            <person name="Adamski M."/>
            <person name="Cross I."/>
            <person name="Yadetie F."/>
            <person name="Muffato M."/>
            <person name="Louis A."/>
            <person name="Butcher S."/>
            <person name="Tsagkogeorga G."/>
            <person name="Konrad A."/>
            <person name="Singh S."/>
            <person name="Jensen M.F."/>
            <person name="Cong E.H."/>
            <person name="Eikeseth-Otteraa H."/>
            <person name="Noel B."/>
            <person name="Anthouard V."/>
            <person name="Porcel B.M."/>
            <person name="Kachouri-Lafond R."/>
            <person name="Nishino A."/>
            <person name="Ugolini M."/>
            <person name="Chourrout P."/>
            <person name="Nishida H."/>
            <person name="Aasland R."/>
            <person name="Huzurbazar S."/>
            <person name="Westhof E."/>
            <person name="Delsuc F."/>
            <person name="Lehrach H."/>
            <person name="Reinhardt R."/>
            <person name="Weissenbach J."/>
            <person name="Roy S.W."/>
            <person name="Artiguenave F."/>
            <person name="Postlethwait J.H."/>
            <person name="Manak J.R."/>
            <person name="Thompson E.M."/>
            <person name="Jaillon O."/>
            <person name="Du Pasquier L."/>
            <person name="Boudinot P."/>
            <person name="Liberles D.A."/>
            <person name="Volff J.N."/>
            <person name="Philippe H."/>
            <person name="Lenhard B."/>
            <person name="Roest Crollius H."/>
            <person name="Wincker P."/>
            <person name="Chourrout D."/>
        </authorList>
    </citation>
    <scope>NUCLEOTIDE SEQUENCE [LARGE SCALE GENOMIC DNA]</scope>
</reference>
<dbReference type="SMART" id="SM01100">
    <property type="entry name" value="CRAL_TRIO_N"/>
    <property type="match status" value="1"/>
</dbReference>
<dbReference type="PANTHER" id="PTHR10174:SF208">
    <property type="entry name" value="CRAL-TRIO DOMAIN-CONTAINING PROTEIN DDB_G0278031"/>
    <property type="match status" value="1"/>
</dbReference>
<name>E4XSH6_OIKDI</name>
<dbReference type="GO" id="GO:1902936">
    <property type="term" value="F:phosphatidylinositol bisphosphate binding"/>
    <property type="evidence" value="ECO:0007669"/>
    <property type="project" value="TreeGrafter"/>
</dbReference>
<proteinExistence type="predicted"/>
<dbReference type="PANTHER" id="PTHR10174">
    <property type="entry name" value="ALPHA-TOCOPHEROL TRANSFER PROTEIN-RELATED"/>
    <property type="match status" value="1"/>
</dbReference>
<dbReference type="Proteomes" id="UP000001307">
    <property type="component" value="Unassembled WGS sequence"/>
</dbReference>
<dbReference type="SUPFAM" id="SSF52087">
    <property type="entry name" value="CRAL/TRIO domain"/>
    <property type="match status" value="1"/>
</dbReference>
<dbReference type="CDD" id="cd00170">
    <property type="entry name" value="SEC14"/>
    <property type="match status" value="1"/>
</dbReference>
<dbReference type="FunCoup" id="E4XSH6">
    <property type="interactions" value="5"/>
</dbReference>
<dbReference type="InterPro" id="IPR001251">
    <property type="entry name" value="CRAL-TRIO_dom"/>
</dbReference>
<gene>
    <name evidence="2" type="ORF">GSOID_T00002745001</name>
    <name evidence="3" type="ORF">GSOID_T00024161001</name>
</gene>
<dbReference type="InterPro" id="IPR036865">
    <property type="entry name" value="CRAL-TRIO_dom_sf"/>
</dbReference>
<dbReference type="OrthoDB" id="75724at2759"/>
<keyword evidence="4" id="KW-1185">Reference proteome</keyword>
<dbReference type="InParanoid" id="E4XSH6"/>
<accession>E4XSH6</accession>
<dbReference type="Pfam" id="PF00650">
    <property type="entry name" value="CRAL_TRIO"/>
    <property type="match status" value="1"/>
</dbReference>
<organism evidence="2">
    <name type="scientific">Oikopleura dioica</name>
    <name type="common">Tunicate</name>
    <dbReference type="NCBI Taxonomy" id="34765"/>
    <lineage>
        <taxon>Eukaryota</taxon>
        <taxon>Metazoa</taxon>
        <taxon>Chordata</taxon>
        <taxon>Tunicata</taxon>
        <taxon>Appendicularia</taxon>
        <taxon>Copelata</taxon>
        <taxon>Oikopleuridae</taxon>
        <taxon>Oikopleura</taxon>
    </lineage>
</organism>
<evidence type="ECO:0000313" key="2">
    <source>
        <dbReference type="EMBL" id="CBY12688.1"/>
    </source>
</evidence>
<dbReference type="Gene3D" id="1.10.8.20">
    <property type="entry name" value="N-terminal domain of phosphatidylinositol transfer protein sec14p"/>
    <property type="match status" value="1"/>
</dbReference>
<dbReference type="EMBL" id="FN653135">
    <property type="protein sequence ID" value="CBY12688.1"/>
    <property type="molecule type" value="Genomic_DNA"/>
</dbReference>
<dbReference type="Gene3D" id="1.20.5.1200">
    <property type="entry name" value="Alpha-tocopherol transfer"/>
    <property type="match status" value="1"/>
</dbReference>
<protein>
    <recommendedName>
        <fullName evidence="1">CRAL-TRIO domain-containing protein</fullName>
    </recommendedName>
</protein>
<evidence type="ECO:0000313" key="3">
    <source>
        <dbReference type="EMBL" id="CBY43795.1"/>
    </source>
</evidence>
<dbReference type="Pfam" id="PF03765">
    <property type="entry name" value="CRAL_TRIO_N"/>
    <property type="match status" value="1"/>
</dbReference>
<feature type="domain" description="CRAL-TRIO" evidence="1">
    <location>
        <begin position="92"/>
        <end position="259"/>
    </location>
</feature>